<evidence type="ECO:0000256" key="8">
    <source>
        <dbReference type="ARBA" id="ARBA00041958"/>
    </source>
</evidence>
<accession>A0AAE1KJ75</accession>
<dbReference type="EMBL" id="JAWQEG010002127">
    <property type="protein sequence ID" value="KAK3874193.1"/>
    <property type="molecule type" value="Genomic_DNA"/>
</dbReference>
<evidence type="ECO:0000256" key="3">
    <source>
        <dbReference type="ARBA" id="ARBA00022490"/>
    </source>
</evidence>
<proteinExistence type="predicted"/>
<reference evidence="9" key="1">
    <citation type="submission" date="2023-10" db="EMBL/GenBank/DDBJ databases">
        <title>Genome assemblies of two species of porcelain crab, Petrolisthes cinctipes and Petrolisthes manimaculis (Anomura: Porcellanidae).</title>
        <authorList>
            <person name="Angst P."/>
        </authorList>
    </citation>
    <scope>NUCLEOTIDE SEQUENCE</scope>
    <source>
        <strain evidence="9">PB745_01</strain>
        <tissue evidence="9">Gill</tissue>
    </source>
</reference>
<evidence type="ECO:0000256" key="6">
    <source>
        <dbReference type="ARBA" id="ARBA00023212"/>
    </source>
</evidence>
<keyword evidence="10" id="KW-1185">Reference proteome</keyword>
<evidence type="ECO:0000256" key="2">
    <source>
        <dbReference type="ARBA" id="ARBA00011375"/>
    </source>
</evidence>
<evidence type="ECO:0000256" key="4">
    <source>
        <dbReference type="ARBA" id="ARBA00022737"/>
    </source>
</evidence>
<organism evidence="9 10">
    <name type="scientific">Petrolisthes cinctipes</name>
    <name type="common">Flat porcelain crab</name>
    <dbReference type="NCBI Taxonomy" id="88211"/>
    <lineage>
        <taxon>Eukaryota</taxon>
        <taxon>Metazoa</taxon>
        <taxon>Ecdysozoa</taxon>
        <taxon>Arthropoda</taxon>
        <taxon>Crustacea</taxon>
        <taxon>Multicrustacea</taxon>
        <taxon>Malacostraca</taxon>
        <taxon>Eumalacostraca</taxon>
        <taxon>Eucarida</taxon>
        <taxon>Decapoda</taxon>
        <taxon>Pleocyemata</taxon>
        <taxon>Anomura</taxon>
        <taxon>Galatheoidea</taxon>
        <taxon>Porcellanidae</taxon>
        <taxon>Petrolisthes</taxon>
    </lineage>
</organism>
<dbReference type="InterPro" id="IPR011990">
    <property type="entry name" value="TPR-like_helical_dom_sf"/>
</dbReference>
<sequence length="313" mass="35641">MQSLLKTVSAARYIGVFGVSVKARPLIYSWFQYNPRLTITSIRDTRAAARANKCMTTAGIDLRLGVGVVAGIVNSFCSVVMAAASTPDSLLTQADALYDAMKYEEIYSLLYGYKDSQNDEVLWRLGRATYEMAKASQTEEEKKNLYRKALDYVEAALAINPNNFAVHKWMSILIDYVYGYEGTKARISQSYNVKEHMLKACELNPTDGTSWYLLGYWYFTIASIPWYQRNIAAIIFATPPSGTFQEALQYFLHAEKVEPNFYSKNLLMIGKCYLELGDKEKAREFLQRTTHYTIKIQDDQEAVIEAENLLKKL</sequence>
<keyword evidence="6" id="KW-0206">Cytoskeleton</keyword>
<dbReference type="GO" id="GO:0005876">
    <property type="term" value="C:spindle microtubule"/>
    <property type="evidence" value="ECO:0007669"/>
    <property type="project" value="TreeGrafter"/>
</dbReference>
<gene>
    <name evidence="9" type="ORF">Pcinc_020846</name>
</gene>
<evidence type="ECO:0000313" key="9">
    <source>
        <dbReference type="EMBL" id="KAK3874193.1"/>
    </source>
</evidence>
<dbReference type="GO" id="GO:0005739">
    <property type="term" value="C:mitochondrion"/>
    <property type="evidence" value="ECO:0007669"/>
    <property type="project" value="TreeGrafter"/>
</dbReference>
<comment type="subcellular location">
    <subcellularLocation>
        <location evidence="1">Cytoplasm</location>
        <location evidence="1">Cytoskeleton</location>
    </subcellularLocation>
</comment>
<dbReference type="GO" id="GO:0008017">
    <property type="term" value="F:microtubule binding"/>
    <property type="evidence" value="ECO:0007669"/>
    <property type="project" value="TreeGrafter"/>
</dbReference>
<keyword evidence="5" id="KW-0802">TPR repeat</keyword>
<dbReference type="Gene3D" id="1.25.40.10">
    <property type="entry name" value="Tetratricopeptide repeat domain"/>
    <property type="match status" value="2"/>
</dbReference>
<dbReference type="PANTHER" id="PTHR16056:SF16">
    <property type="entry name" value="REGULATOR OF MICROTUBULE DYNAMICS PROTEIN 1"/>
    <property type="match status" value="1"/>
</dbReference>
<evidence type="ECO:0000256" key="5">
    <source>
        <dbReference type="ARBA" id="ARBA00022803"/>
    </source>
</evidence>
<evidence type="ECO:0000313" key="10">
    <source>
        <dbReference type="Proteomes" id="UP001286313"/>
    </source>
</evidence>
<evidence type="ECO:0000256" key="7">
    <source>
        <dbReference type="ARBA" id="ARBA00039966"/>
    </source>
</evidence>
<dbReference type="Proteomes" id="UP001286313">
    <property type="component" value="Unassembled WGS sequence"/>
</dbReference>
<dbReference type="AlphaFoldDB" id="A0AAE1KJ75"/>
<dbReference type="GO" id="GO:0097431">
    <property type="term" value="C:mitotic spindle pole"/>
    <property type="evidence" value="ECO:0007669"/>
    <property type="project" value="TreeGrafter"/>
</dbReference>
<name>A0AAE1KJ75_PETCI</name>
<evidence type="ECO:0000256" key="1">
    <source>
        <dbReference type="ARBA" id="ARBA00004245"/>
    </source>
</evidence>
<keyword evidence="3" id="KW-0963">Cytoplasm</keyword>
<dbReference type="PANTHER" id="PTHR16056">
    <property type="entry name" value="REGULATOR OF MICROTUBULE DYNAMICS PROTEIN"/>
    <property type="match status" value="1"/>
</dbReference>
<dbReference type="Pfam" id="PF21033">
    <property type="entry name" value="RMD1-3"/>
    <property type="match status" value="1"/>
</dbReference>
<keyword evidence="4" id="KW-0677">Repeat</keyword>
<dbReference type="SUPFAM" id="SSF48452">
    <property type="entry name" value="TPR-like"/>
    <property type="match status" value="1"/>
</dbReference>
<protein>
    <recommendedName>
        <fullName evidence="7">Regulator of microtubule dynamics protein 1</fullName>
    </recommendedName>
    <alternativeName>
        <fullName evidence="8">Protein FAM82B</fullName>
    </alternativeName>
</protein>
<comment type="caution">
    <text evidence="9">The sequence shown here is derived from an EMBL/GenBank/DDBJ whole genome shotgun (WGS) entry which is preliminary data.</text>
</comment>
<dbReference type="InterPro" id="IPR049039">
    <property type="entry name" value="RMD1-3_a_helical_rpt"/>
</dbReference>
<comment type="subunit">
    <text evidence="2">Interacts with microtubules.</text>
</comment>